<dbReference type="RefSeq" id="WP_106184930.1">
    <property type="nucleotide sequence ID" value="NZ_PVTF01000001.1"/>
</dbReference>
<dbReference type="PANTHER" id="PTHR37305">
    <property type="entry name" value="INTEGRAL MEMBRANE PROTEIN-RELATED"/>
    <property type="match status" value="1"/>
</dbReference>
<dbReference type="OrthoDB" id="4336046at2"/>
<evidence type="ECO:0000256" key="1">
    <source>
        <dbReference type="SAM" id="Phobius"/>
    </source>
</evidence>
<sequence>MTLLAVERIKLFSTRSPWWCMALAIALTVGMASLIAANTGDQFPLNVAVTQSFTDFGMVVIMVMAALAATTEYRFGTIRATFLAVPSRTGALVAKATVVALLAGVVGEVVAFGSWGISKLIKPNVDLAINSTAEWRNVAGTGLVFMIAALLAVAVGILIRQTAGAVAILLVYTMLVENLIGLIPTLGQKIQRWLPFMHANNFRTADGAPVTDGPGAGSQLDFPFGPWGSLAYFAAIGVGLLVVALVVAKRRDA</sequence>
<name>A0A2T0TJG0_9PSEU</name>
<reference evidence="2 3" key="1">
    <citation type="submission" date="2018-03" db="EMBL/GenBank/DDBJ databases">
        <title>Genomic Encyclopedia of Archaeal and Bacterial Type Strains, Phase II (KMG-II): from individual species to whole genera.</title>
        <authorList>
            <person name="Goeker M."/>
        </authorList>
    </citation>
    <scope>NUCLEOTIDE SEQUENCE [LARGE SCALE GENOMIC DNA]</scope>
    <source>
        <strain evidence="2 3">DSM 44720</strain>
    </source>
</reference>
<feature type="transmembrane region" description="Helical" evidence="1">
    <location>
        <begin position="230"/>
        <end position="248"/>
    </location>
</feature>
<feature type="transmembrane region" description="Helical" evidence="1">
    <location>
        <begin position="166"/>
        <end position="187"/>
    </location>
</feature>
<dbReference type="AlphaFoldDB" id="A0A2T0TJG0"/>
<feature type="transmembrane region" description="Helical" evidence="1">
    <location>
        <begin position="56"/>
        <end position="75"/>
    </location>
</feature>
<dbReference type="Pfam" id="PF12730">
    <property type="entry name" value="ABC2_membrane_4"/>
    <property type="match status" value="1"/>
</dbReference>
<evidence type="ECO:0000313" key="2">
    <source>
        <dbReference type="EMBL" id="PRY45803.1"/>
    </source>
</evidence>
<gene>
    <name evidence="2" type="ORF">CLV43_10163</name>
</gene>
<keyword evidence="1" id="KW-0812">Transmembrane</keyword>
<dbReference type="EMBL" id="PVTF01000001">
    <property type="protein sequence ID" value="PRY45803.1"/>
    <property type="molecule type" value="Genomic_DNA"/>
</dbReference>
<keyword evidence="1" id="KW-0472">Membrane</keyword>
<protein>
    <submittedName>
        <fullName evidence="2">ABC-2 type transport system permease protein</fullName>
    </submittedName>
</protein>
<feature type="transmembrane region" description="Helical" evidence="1">
    <location>
        <begin position="96"/>
        <end position="118"/>
    </location>
</feature>
<organism evidence="2 3">
    <name type="scientific">Umezawaea tangerina</name>
    <dbReference type="NCBI Taxonomy" id="84725"/>
    <lineage>
        <taxon>Bacteria</taxon>
        <taxon>Bacillati</taxon>
        <taxon>Actinomycetota</taxon>
        <taxon>Actinomycetes</taxon>
        <taxon>Pseudonocardiales</taxon>
        <taxon>Pseudonocardiaceae</taxon>
        <taxon>Umezawaea</taxon>
    </lineage>
</organism>
<dbReference type="Proteomes" id="UP000239494">
    <property type="component" value="Unassembled WGS sequence"/>
</dbReference>
<accession>A0A2T0TJG0</accession>
<feature type="transmembrane region" description="Helical" evidence="1">
    <location>
        <begin position="138"/>
        <end position="159"/>
    </location>
</feature>
<comment type="caution">
    <text evidence="2">The sequence shown here is derived from an EMBL/GenBank/DDBJ whole genome shotgun (WGS) entry which is preliminary data.</text>
</comment>
<dbReference type="PANTHER" id="PTHR37305:SF1">
    <property type="entry name" value="MEMBRANE PROTEIN"/>
    <property type="match status" value="1"/>
</dbReference>
<proteinExistence type="predicted"/>
<evidence type="ECO:0000313" key="3">
    <source>
        <dbReference type="Proteomes" id="UP000239494"/>
    </source>
</evidence>
<keyword evidence="1" id="KW-1133">Transmembrane helix</keyword>
<keyword evidence="3" id="KW-1185">Reference proteome</keyword>
<feature type="transmembrane region" description="Helical" evidence="1">
    <location>
        <begin position="18"/>
        <end position="36"/>
    </location>
</feature>